<keyword evidence="1" id="KW-0863">Zinc-finger</keyword>
<sequence>MGAKSGPCTHCGITATPLWRRGPPEKPILCNACGSRWRHRGTLAGYMPMQVTGLSTCHVPTGFVASDEPVIPRVKSAGSLKRKERSERVGQASALLTETSNSVKGITVRAGGQAEDVPQLFPQLGPPSSPPPCAPPLPGANHAWSQATALLSDLHAFDLDLSDVLTSEEPFAGLDDDVTLFDARQGDPPAAEQPLKSLDPGQYICGLVVRTRVEALAGPGARTNLAPTNHVAEPHALSSKVDAQAQNSMPLFPSSARFTLPCRHAPPVPSAQVAWPPAAPGLAQLNIAKLQGSDFGNGSPHRASFPDNLLFKGAAGPESLNDFMARTEGDKRFGELAGAHGMPGSHDSLDSGASLVLDETREHPMVDLNPPPEQQLPLSGGEYKALLSPPAPEVPLWGAEKGGEKDLRELHRMFSAPIWDSLDMDPHGAEKEFGLGRFSVPPAEAGRPI</sequence>
<dbReference type="Gene3D" id="3.30.50.10">
    <property type="entry name" value="Erythroid Transcription Factor GATA-1, subunit A"/>
    <property type="match status" value="1"/>
</dbReference>
<dbReference type="InterPro" id="IPR044589">
    <property type="entry name" value="GATA26/27"/>
</dbReference>
<dbReference type="PANTHER" id="PTHR46855">
    <property type="entry name" value="OSJNBB0038F03.10 PROTEIN"/>
    <property type="match status" value="1"/>
</dbReference>
<gene>
    <name evidence="3" type="ORF">KFL_005200060</name>
</gene>
<keyword evidence="4" id="KW-1185">Reference proteome</keyword>
<accession>A0A1Y1IES3</accession>
<evidence type="ECO:0000256" key="1">
    <source>
        <dbReference type="PROSITE-ProRule" id="PRU00094"/>
    </source>
</evidence>
<dbReference type="Proteomes" id="UP000054558">
    <property type="component" value="Unassembled WGS sequence"/>
</dbReference>
<dbReference type="PROSITE" id="PS50114">
    <property type="entry name" value="GATA_ZN_FINGER_2"/>
    <property type="match status" value="1"/>
</dbReference>
<dbReference type="STRING" id="105231.A0A1Y1IES3"/>
<dbReference type="AlphaFoldDB" id="A0A1Y1IES3"/>
<dbReference type="PANTHER" id="PTHR46855:SF1">
    <property type="entry name" value="GATA TRANSCRIPTION FACTOR 26"/>
    <property type="match status" value="1"/>
</dbReference>
<keyword evidence="1" id="KW-0862">Zinc</keyword>
<protein>
    <submittedName>
        <fullName evidence="3">GATA zinc finger-containing protein</fullName>
    </submittedName>
</protein>
<name>A0A1Y1IES3_KLENI</name>
<dbReference type="SUPFAM" id="SSF57716">
    <property type="entry name" value="Glucocorticoid receptor-like (DNA-binding domain)"/>
    <property type="match status" value="1"/>
</dbReference>
<evidence type="ECO:0000313" key="4">
    <source>
        <dbReference type="Proteomes" id="UP000054558"/>
    </source>
</evidence>
<dbReference type="InterPro" id="IPR000679">
    <property type="entry name" value="Znf_GATA"/>
</dbReference>
<dbReference type="EMBL" id="DF237469">
    <property type="protein sequence ID" value="GAQ89425.1"/>
    <property type="molecule type" value="Genomic_DNA"/>
</dbReference>
<dbReference type="OrthoDB" id="515401at2759"/>
<organism evidence="3 4">
    <name type="scientific">Klebsormidium nitens</name>
    <name type="common">Green alga</name>
    <name type="synonym">Ulothrix nitens</name>
    <dbReference type="NCBI Taxonomy" id="105231"/>
    <lineage>
        <taxon>Eukaryota</taxon>
        <taxon>Viridiplantae</taxon>
        <taxon>Streptophyta</taxon>
        <taxon>Klebsormidiophyceae</taxon>
        <taxon>Klebsormidiales</taxon>
        <taxon>Klebsormidiaceae</taxon>
        <taxon>Klebsormidium</taxon>
    </lineage>
</organism>
<keyword evidence="1" id="KW-0479">Metal-binding</keyword>
<dbReference type="GO" id="GO:0008270">
    <property type="term" value="F:zinc ion binding"/>
    <property type="evidence" value="ECO:0007669"/>
    <property type="project" value="UniProtKB-KW"/>
</dbReference>
<proteinExistence type="predicted"/>
<dbReference type="GO" id="GO:0043565">
    <property type="term" value="F:sequence-specific DNA binding"/>
    <property type="evidence" value="ECO:0007669"/>
    <property type="project" value="InterPro"/>
</dbReference>
<feature type="domain" description="GATA-type" evidence="2">
    <location>
        <begin position="8"/>
        <end position="41"/>
    </location>
</feature>
<dbReference type="CDD" id="cd00202">
    <property type="entry name" value="ZnF_GATA"/>
    <property type="match status" value="1"/>
</dbReference>
<dbReference type="PROSITE" id="PS00344">
    <property type="entry name" value="GATA_ZN_FINGER_1"/>
    <property type="match status" value="1"/>
</dbReference>
<dbReference type="Pfam" id="PF00320">
    <property type="entry name" value="GATA"/>
    <property type="match status" value="1"/>
</dbReference>
<dbReference type="InterPro" id="IPR013088">
    <property type="entry name" value="Znf_NHR/GATA"/>
</dbReference>
<reference evidence="3 4" key="1">
    <citation type="journal article" date="2014" name="Nat. Commun.">
        <title>Klebsormidium flaccidum genome reveals primary factors for plant terrestrial adaptation.</title>
        <authorList>
            <person name="Hori K."/>
            <person name="Maruyama F."/>
            <person name="Fujisawa T."/>
            <person name="Togashi T."/>
            <person name="Yamamoto N."/>
            <person name="Seo M."/>
            <person name="Sato S."/>
            <person name="Yamada T."/>
            <person name="Mori H."/>
            <person name="Tajima N."/>
            <person name="Moriyama T."/>
            <person name="Ikeuchi M."/>
            <person name="Watanabe M."/>
            <person name="Wada H."/>
            <person name="Kobayashi K."/>
            <person name="Saito M."/>
            <person name="Masuda T."/>
            <person name="Sasaki-Sekimoto Y."/>
            <person name="Mashiguchi K."/>
            <person name="Awai K."/>
            <person name="Shimojima M."/>
            <person name="Masuda S."/>
            <person name="Iwai M."/>
            <person name="Nobusawa T."/>
            <person name="Narise T."/>
            <person name="Kondo S."/>
            <person name="Saito H."/>
            <person name="Sato R."/>
            <person name="Murakawa M."/>
            <person name="Ihara Y."/>
            <person name="Oshima-Yamada Y."/>
            <person name="Ohtaka K."/>
            <person name="Satoh M."/>
            <person name="Sonobe K."/>
            <person name="Ishii M."/>
            <person name="Ohtani R."/>
            <person name="Kanamori-Sato M."/>
            <person name="Honoki R."/>
            <person name="Miyazaki D."/>
            <person name="Mochizuki H."/>
            <person name="Umetsu J."/>
            <person name="Higashi K."/>
            <person name="Shibata D."/>
            <person name="Kamiya Y."/>
            <person name="Sato N."/>
            <person name="Nakamura Y."/>
            <person name="Tabata S."/>
            <person name="Ida S."/>
            <person name="Kurokawa K."/>
            <person name="Ohta H."/>
        </authorList>
    </citation>
    <scope>NUCLEOTIDE SEQUENCE [LARGE SCALE GENOMIC DNA]</scope>
    <source>
        <strain evidence="3 4">NIES-2285</strain>
    </source>
</reference>
<dbReference type="GO" id="GO:0006355">
    <property type="term" value="P:regulation of DNA-templated transcription"/>
    <property type="evidence" value="ECO:0007669"/>
    <property type="project" value="InterPro"/>
</dbReference>
<dbReference type="SMART" id="SM00401">
    <property type="entry name" value="ZnF_GATA"/>
    <property type="match status" value="1"/>
</dbReference>
<evidence type="ECO:0000259" key="2">
    <source>
        <dbReference type="PROSITE" id="PS50114"/>
    </source>
</evidence>
<evidence type="ECO:0000313" key="3">
    <source>
        <dbReference type="EMBL" id="GAQ89425.1"/>
    </source>
</evidence>